<evidence type="ECO:0000256" key="2">
    <source>
        <dbReference type="ARBA" id="ARBA00022679"/>
    </source>
</evidence>
<organism evidence="5 6">
    <name type="scientific">Allacma fusca</name>
    <dbReference type="NCBI Taxonomy" id="39272"/>
    <lineage>
        <taxon>Eukaryota</taxon>
        <taxon>Metazoa</taxon>
        <taxon>Ecdysozoa</taxon>
        <taxon>Arthropoda</taxon>
        <taxon>Hexapoda</taxon>
        <taxon>Collembola</taxon>
        <taxon>Symphypleona</taxon>
        <taxon>Sminthuridae</taxon>
        <taxon>Allacma</taxon>
    </lineage>
</organism>
<evidence type="ECO:0000313" key="6">
    <source>
        <dbReference type="Proteomes" id="UP000708208"/>
    </source>
</evidence>
<feature type="domain" description="GT23" evidence="4">
    <location>
        <begin position="1"/>
        <end position="56"/>
    </location>
</feature>
<evidence type="ECO:0000259" key="4">
    <source>
        <dbReference type="PROSITE" id="PS51659"/>
    </source>
</evidence>
<proteinExistence type="inferred from homology"/>
<evidence type="ECO:0000256" key="3">
    <source>
        <dbReference type="PROSITE-ProRule" id="PRU00992"/>
    </source>
</evidence>
<protein>
    <recommendedName>
        <fullName evidence="4">GT23 domain-containing protein</fullName>
    </recommendedName>
</protein>
<evidence type="ECO:0000313" key="5">
    <source>
        <dbReference type="EMBL" id="CAG7826281.1"/>
    </source>
</evidence>
<keyword evidence="2 3" id="KW-0808">Transferase</keyword>
<sequence>MTTEVQKGPKTVFVASDDHTVLVDIRKKYKLPSWKILGFDTNITMATERQRNSDSG</sequence>
<name>A0A8J2L4U8_9HEXA</name>
<dbReference type="AlphaFoldDB" id="A0A8J2L4U8"/>
<comment type="similarity">
    <text evidence="3">Belongs to the glycosyltransferase 23 family.</text>
</comment>
<dbReference type="EMBL" id="CAJVCH010539230">
    <property type="protein sequence ID" value="CAG7826281.1"/>
    <property type="molecule type" value="Genomic_DNA"/>
</dbReference>
<keyword evidence="6" id="KW-1185">Reference proteome</keyword>
<dbReference type="InterPro" id="IPR027350">
    <property type="entry name" value="GT23_dom"/>
</dbReference>
<dbReference type="GO" id="GO:0016758">
    <property type="term" value="F:hexosyltransferase activity"/>
    <property type="evidence" value="ECO:0007669"/>
    <property type="project" value="UniProtKB-UniRule"/>
</dbReference>
<reference evidence="5" key="1">
    <citation type="submission" date="2021-06" db="EMBL/GenBank/DDBJ databases">
        <authorList>
            <person name="Hodson N. C."/>
            <person name="Mongue J. A."/>
            <person name="Jaron S. K."/>
        </authorList>
    </citation>
    <scope>NUCLEOTIDE SEQUENCE</scope>
</reference>
<dbReference type="Proteomes" id="UP000708208">
    <property type="component" value="Unassembled WGS sequence"/>
</dbReference>
<keyword evidence="1 3" id="KW-0328">Glycosyltransferase</keyword>
<comment type="caution">
    <text evidence="5">The sequence shown here is derived from an EMBL/GenBank/DDBJ whole genome shotgun (WGS) entry which is preliminary data.</text>
</comment>
<feature type="non-terminal residue" evidence="5">
    <location>
        <position position="1"/>
    </location>
</feature>
<gene>
    <name evidence="5" type="ORF">AFUS01_LOCUS36341</name>
</gene>
<comment type="caution">
    <text evidence="3">Lacks conserved residue(s) required for the propagation of feature annotation.</text>
</comment>
<dbReference type="PROSITE" id="PS51659">
    <property type="entry name" value="GT23"/>
    <property type="match status" value="1"/>
</dbReference>
<dbReference type="OrthoDB" id="2014825at2759"/>
<evidence type="ECO:0000256" key="1">
    <source>
        <dbReference type="ARBA" id="ARBA00022676"/>
    </source>
</evidence>
<accession>A0A8J2L4U8</accession>